<dbReference type="Proteomes" id="UP000632377">
    <property type="component" value="Unassembled WGS sequence"/>
</dbReference>
<proteinExistence type="predicted"/>
<name>A0ABS1T8Y3_9CLOT</name>
<comment type="caution">
    <text evidence="1">The sequence shown here is derived from an EMBL/GenBank/DDBJ whole genome shotgun (WGS) entry which is preliminary data.</text>
</comment>
<keyword evidence="2" id="KW-1185">Reference proteome</keyword>
<accession>A0ABS1T8Y3</accession>
<reference evidence="1 2" key="1">
    <citation type="submission" date="2021-01" db="EMBL/GenBank/DDBJ databases">
        <title>Genome public.</title>
        <authorList>
            <person name="Liu C."/>
            <person name="Sun Q."/>
        </authorList>
    </citation>
    <scope>NUCLEOTIDE SEQUENCE [LARGE SCALE GENOMIC DNA]</scope>
    <source>
        <strain evidence="1 2">YIM B02515</strain>
    </source>
</reference>
<dbReference type="EMBL" id="JAESWC010000002">
    <property type="protein sequence ID" value="MBL4935803.1"/>
    <property type="molecule type" value="Genomic_DNA"/>
</dbReference>
<organism evidence="1 2">
    <name type="scientific">Clostridium rhizosphaerae</name>
    <dbReference type="NCBI Taxonomy" id="2803861"/>
    <lineage>
        <taxon>Bacteria</taxon>
        <taxon>Bacillati</taxon>
        <taxon>Bacillota</taxon>
        <taxon>Clostridia</taxon>
        <taxon>Eubacteriales</taxon>
        <taxon>Clostridiaceae</taxon>
        <taxon>Clostridium</taxon>
    </lineage>
</organism>
<evidence type="ECO:0000313" key="1">
    <source>
        <dbReference type="EMBL" id="MBL4935803.1"/>
    </source>
</evidence>
<sequence length="114" mass="13335">MLLNTDISFALKNTLGQYDIKDISIFELENLNKKFSGFKISLNRNKEVNIRIKCPLCGEEHNYFYSINDILNREMMIGGCEVLGIPLFYMGNKFKVLQRISKFNEINRDSWAMI</sequence>
<evidence type="ECO:0000313" key="2">
    <source>
        <dbReference type="Proteomes" id="UP000632377"/>
    </source>
</evidence>
<protein>
    <submittedName>
        <fullName evidence="1">Uncharacterized protein</fullName>
    </submittedName>
</protein>
<dbReference type="RefSeq" id="WP_202748392.1">
    <property type="nucleotide sequence ID" value="NZ_JAESWC010000002.1"/>
</dbReference>
<gene>
    <name evidence="1" type="ORF">JK636_08530</name>
</gene>